<evidence type="ECO:0000256" key="1">
    <source>
        <dbReference type="SAM" id="Phobius"/>
    </source>
</evidence>
<dbReference type="OrthoDB" id="10285960at2759"/>
<evidence type="ECO:0000313" key="2">
    <source>
        <dbReference type="EMBL" id="PIC16743.1"/>
    </source>
</evidence>
<name>A0A2G5SPB0_9PELO</name>
<dbReference type="AlphaFoldDB" id="A0A2G5SPB0"/>
<comment type="caution">
    <text evidence="2">The sequence shown here is derived from an EMBL/GenBank/DDBJ whole genome shotgun (WGS) entry which is preliminary data.</text>
</comment>
<proteinExistence type="predicted"/>
<reference evidence="3" key="1">
    <citation type="submission" date="2017-10" db="EMBL/GenBank/DDBJ databases">
        <title>Rapid genome shrinkage in a self-fertile nematode reveals novel sperm competition proteins.</title>
        <authorList>
            <person name="Yin D."/>
            <person name="Schwarz E.M."/>
            <person name="Thomas C.G."/>
            <person name="Felde R.L."/>
            <person name="Korf I.F."/>
            <person name="Cutter A.D."/>
            <person name="Schartner C.M."/>
            <person name="Ralston E.J."/>
            <person name="Meyer B.J."/>
            <person name="Haag E.S."/>
        </authorList>
    </citation>
    <scope>NUCLEOTIDE SEQUENCE [LARGE SCALE GENOMIC DNA]</scope>
    <source>
        <strain evidence="3">JU1422</strain>
    </source>
</reference>
<protein>
    <submittedName>
        <fullName evidence="2">Uncharacterized protein</fullName>
    </submittedName>
</protein>
<keyword evidence="1" id="KW-0812">Transmembrane</keyword>
<feature type="transmembrane region" description="Helical" evidence="1">
    <location>
        <begin position="72"/>
        <end position="91"/>
    </location>
</feature>
<keyword evidence="3" id="KW-1185">Reference proteome</keyword>
<keyword evidence="1" id="KW-1133">Transmembrane helix</keyword>
<sequence>MLFCSFTNIFRTNTDIEKVPLVANEDTGDHAPEQKTVYQRIPENEQEKIPKPSPYRELEMVMNSNEKHTNGAVIGLGTLGFAYALVAIPILPYEDRILNLYGIERKSDDESEPGSPTK</sequence>
<organism evidence="2 3">
    <name type="scientific">Caenorhabditis nigoni</name>
    <dbReference type="NCBI Taxonomy" id="1611254"/>
    <lineage>
        <taxon>Eukaryota</taxon>
        <taxon>Metazoa</taxon>
        <taxon>Ecdysozoa</taxon>
        <taxon>Nematoda</taxon>
        <taxon>Chromadorea</taxon>
        <taxon>Rhabditida</taxon>
        <taxon>Rhabditina</taxon>
        <taxon>Rhabditomorpha</taxon>
        <taxon>Rhabditoidea</taxon>
        <taxon>Rhabditidae</taxon>
        <taxon>Peloderinae</taxon>
        <taxon>Caenorhabditis</taxon>
    </lineage>
</organism>
<dbReference type="Proteomes" id="UP000230233">
    <property type="component" value="Chromosome X"/>
</dbReference>
<accession>A0A2G5SPB0</accession>
<dbReference type="EMBL" id="PDUG01000006">
    <property type="protein sequence ID" value="PIC16743.1"/>
    <property type="molecule type" value="Genomic_DNA"/>
</dbReference>
<keyword evidence="1" id="KW-0472">Membrane</keyword>
<evidence type="ECO:0000313" key="3">
    <source>
        <dbReference type="Proteomes" id="UP000230233"/>
    </source>
</evidence>
<gene>
    <name evidence="2" type="primary">Cnig_chr_X.g23239</name>
    <name evidence="2" type="ORF">B9Z55_023239</name>
</gene>